<dbReference type="EMBL" id="JARIHO010000001">
    <property type="protein sequence ID" value="KAJ7368642.1"/>
    <property type="molecule type" value="Genomic_DNA"/>
</dbReference>
<dbReference type="InterPro" id="IPR036047">
    <property type="entry name" value="F-box-like_dom_sf"/>
</dbReference>
<keyword evidence="1" id="KW-0732">Signal</keyword>
<protein>
    <recommendedName>
        <fullName evidence="4">F-box domain-containing protein</fullName>
    </recommendedName>
</protein>
<organism evidence="2 3">
    <name type="scientific">Mycena albidolilacea</name>
    <dbReference type="NCBI Taxonomy" id="1033008"/>
    <lineage>
        <taxon>Eukaryota</taxon>
        <taxon>Fungi</taxon>
        <taxon>Dikarya</taxon>
        <taxon>Basidiomycota</taxon>
        <taxon>Agaricomycotina</taxon>
        <taxon>Agaricomycetes</taxon>
        <taxon>Agaricomycetidae</taxon>
        <taxon>Agaricales</taxon>
        <taxon>Marasmiineae</taxon>
        <taxon>Mycenaceae</taxon>
        <taxon>Mycena</taxon>
    </lineage>
</organism>
<reference evidence="2" key="1">
    <citation type="submission" date="2023-03" db="EMBL/GenBank/DDBJ databases">
        <title>Massive genome expansion in bonnet fungi (Mycena s.s.) driven by repeated elements and novel gene families across ecological guilds.</title>
        <authorList>
            <consortium name="Lawrence Berkeley National Laboratory"/>
            <person name="Harder C.B."/>
            <person name="Miyauchi S."/>
            <person name="Viragh M."/>
            <person name="Kuo A."/>
            <person name="Thoen E."/>
            <person name="Andreopoulos B."/>
            <person name="Lu D."/>
            <person name="Skrede I."/>
            <person name="Drula E."/>
            <person name="Henrissat B."/>
            <person name="Morin E."/>
            <person name="Kohler A."/>
            <person name="Barry K."/>
            <person name="LaButti K."/>
            <person name="Morin E."/>
            <person name="Salamov A."/>
            <person name="Lipzen A."/>
            <person name="Mereny Z."/>
            <person name="Hegedus B."/>
            <person name="Baldrian P."/>
            <person name="Stursova M."/>
            <person name="Weitz H."/>
            <person name="Taylor A."/>
            <person name="Grigoriev I.V."/>
            <person name="Nagy L.G."/>
            <person name="Martin F."/>
            <person name="Kauserud H."/>
        </authorList>
    </citation>
    <scope>NUCLEOTIDE SEQUENCE</scope>
    <source>
        <strain evidence="2">CBHHK002</strain>
    </source>
</reference>
<name>A0AAD7AV94_9AGAR</name>
<sequence>MPFLSFPSDVILGIALMLDLAEAVVLLSTCTMLREYSFEKSFWLSALDRVRGVQMHPIAVPVGQDLSNLTAVEIREAGLRTNRLMKNWSAKYPTPESVRAMHMDPMTEIIVIPGTNLLISHCQGFVACWDIATELCVGRLPLDPDFIVNSASFEEYGKAMLGVLFGNGLTISVSAVCVDYHDCGAVSISLVVAHSFQLPQQRQFSVASQVVVDHSQVRVIAATFESLVNVYYLLSVSFSGEARIIENIFETTQSIGRIPPIFRILFPNHDGVDFLRRLYDHADIAHVPTRTTAKPSTSKVQRRIPISFGLHTNYTPAAPIASVVNVAKDHPKNIVEFWHAVPTLDGGLAITDVYSHGFDWPNDYPVVGASGVYTLHSFIDPRTPRNEGVGHMLTLFRYIPGGAPIIRELWIRAKLNIEEGRLALDDHLGIILLLRRDGLLHIVSYA</sequence>
<evidence type="ECO:0008006" key="4">
    <source>
        <dbReference type="Google" id="ProtNLM"/>
    </source>
</evidence>
<feature type="signal peptide" evidence="1">
    <location>
        <begin position="1"/>
        <end position="23"/>
    </location>
</feature>
<feature type="chain" id="PRO_5042071743" description="F-box domain-containing protein" evidence="1">
    <location>
        <begin position="24"/>
        <end position="446"/>
    </location>
</feature>
<gene>
    <name evidence="2" type="ORF">DFH08DRAFT_831876</name>
</gene>
<evidence type="ECO:0000313" key="2">
    <source>
        <dbReference type="EMBL" id="KAJ7368642.1"/>
    </source>
</evidence>
<accession>A0AAD7AV94</accession>
<evidence type="ECO:0000256" key="1">
    <source>
        <dbReference type="SAM" id="SignalP"/>
    </source>
</evidence>
<dbReference type="AlphaFoldDB" id="A0AAD7AV94"/>
<proteinExistence type="predicted"/>
<evidence type="ECO:0000313" key="3">
    <source>
        <dbReference type="Proteomes" id="UP001218218"/>
    </source>
</evidence>
<dbReference type="Proteomes" id="UP001218218">
    <property type="component" value="Unassembled WGS sequence"/>
</dbReference>
<comment type="caution">
    <text evidence="2">The sequence shown here is derived from an EMBL/GenBank/DDBJ whole genome shotgun (WGS) entry which is preliminary data.</text>
</comment>
<keyword evidence="3" id="KW-1185">Reference proteome</keyword>
<dbReference type="SUPFAM" id="SSF81383">
    <property type="entry name" value="F-box domain"/>
    <property type="match status" value="1"/>
</dbReference>